<evidence type="ECO:0000313" key="6">
    <source>
        <dbReference type="Proteomes" id="UP000295620"/>
    </source>
</evidence>
<reference evidence="5 6" key="1">
    <citation type="submission" date="2019-03" db="EMBL/GenBank/DDBJ databases">
        <title>Genomic Encyclopedia of Archaeal and Bacterial Type Strains, Phase II (KMG-II): from individual species to whole genera.</title>
        <authorList>
            <person name="Goeker M."/>
        </authorList>
    </citation>
    <scope>NUCLEOTIDE SEQUENCE [LARGE SCALE GENOMIC DNA]</scope>
    <source>
        <strain evidence="5 6">DSM 19035</strain>
    </source>
</reference>
<dbReference type="PANTHER" id="PTHR23416">
    <property type="entry name" value="SIALIC ACID SYNTHASE-RELATED"/>
    <property type="match status" value="1"/>
</dbReference>
<dbReference type="AlphaFoldDB" id="A0A4V3D1P7"/>
<keyword evidence="2 5" id="KW-0808">Transferase</keyword>
<dbReference type="InterPro" id="IPR018357">
    <property type="entry name" value="Hexapep_transf_CS"/>
</dbReference>
<dbReference type="SUPFAM" id="SSF51161">
    <property type="entry name" value="Trimeric LpxA-like enzymes"/>
    <property type="match status" value="1"/>
</dbReference>
<dbReference type="OrthoDB" id="9814490at2"/>
<evidence type="ECO:0000256" key="3">
    <source>
        <dbReference type="ARBA" id="ARBA00022737"/>
    </source>
</evidence>
<evidence type="ECO:0000256" key="2">
    <source>
        <dbReference type="ARBA" id="ARBA00022679"/>
    </source>
</evidence>
<accession>A0A4V3D1P7</accession>
<evidence type="ECO:0000313" key="5">
    <source>
        <dbReference type="EMBL" id="TDQ12013.1"/>
    </source>
</evidence>
<keyword evidence="4" id="KW-0012">Acyltransferase</keyword>
<dbReference type="InterPro" id="IPR001451">
    <property type="entry name" value="Hexapep"/>
</dbReference>
<gene>
    <name evidence="5" type="ORF">ATK78_1143</name>
</gene>
<dbReference type="Proteomes" id="UP000295620">
    <property type="component" value="Unassembled WGS sequence"/>
</dbReference>
<dbReference type="GO" id="GO:0008374">
    <property type="term" value="F:O-acyltransferase activity"/>
    <property type="evidence" value="ECO:0007669"/>
    <property type="project" value="TreeGrafter"/>
</dbReference>
<evidence type="ECO:0000256" key="4">
    <source>
        <dbReference type="ARBA" id="ARBA00023315"/>
    </source>
</evidence>
<dbReference type="GO" id="GO:0005829">
    <property type="term" value="C:cytosol"/>
    <property type="evidence" value="ECO:0007669"/>
    <property type="project" value="TreeGrafter"/>
</dbReference>
<dbReference type="CDD" id="cd04647">
    <property type="entry name" value="LbH_MAT_like"/>
    <property type="match status" value="1"/>
</dbReference>
<protein>
    <submittedName>
        <fullName evidence="5">Acetyltransferase-like isoleucine patch superfamily enzyme</fullName>
    </submittedName>
</protein>
<sequence>MKLLLERLKNNAQFKKIAHWMMIPSGEARPRLWIKWFVNPFFHKHKKGSKIRYRTRMDVLPFNLFEIGKKAVIEDFSVVNNGVGAVIIGDETLVGMSNVIIGPVTIGNHVITAQNVVMSGLNHEYQDISIPISQQKVTTKPIKIDDECWIGANVVITAGVNIGKHSVIGAGSVVTKDIPPYSVALGNPAKIIKTYDPVSNSWVNTRTKSVD</sequence>
<keyword evidence="3" id="KW-0677">Repeat</keyword>
<evidence type="ECO:0000256" key="1">
    <source>
        <dbReference type="ARBA" id="ARBA00007274"/>
    </source>
</evidence>
<proteinExistence type="inferred from homology"/>
<dbReference type="EMBL" id="SNYC01000003">
    <property type="protein sequence ID" value="TDQ12013.1"/>
    <property type="molecule type" value="Genomic_DNA"/>
</dbReference>
<name>A0A4V3D1P7_9SPHI</name>
<dbReference type="Pfam" id="PF14602">
    <property type="entry name" value="Hexapep_2"/>
    <property type="match status" value="2"/>
</dbReference>
<dbReference type="RefSeq" id="WP_133575040.1">
    <property type="nucleotide sequence ID" value="NZ_SNYC01000003.1"/>
</dbReference>
<comment type="caution">
    <text evidence="5">The sequence shown here is derived from an EMBL/GenBank/DDBJ whole genome shotgun (WGS) entry which is preliminary data.</text>
</comment>
<organism evidence="5 6">
    <name type="scientific">Pedobacter metabolipauper</name>
    <dbReference type="NCBI Taxonomy" id="425513"/>
    <lineage>
        <taxon>Bacteria</taxon>
        <taxon>Pseudomonadati</taxon>
        <taxon>Bacteroidota</taxon>
        <taxon>Sphingobacteriia</taxon>
        <taxon>Sphingobacteriales</taxon>
        <taxon>Sphingobacteriaceae</taxon>
        <taxon>Pedobacter</taxon>
    </lineage>
</organism>
<dbReference type="Gene3D" id="2.160.10.10">
    <property type="entry name" value="Hexapeptide repeat proteins"/>
    <property type="match status" value="1"/>
</dbReference>
<comment type="similarity">
    <text evidence="1">Belongs to the transferase hexapeptide repeat family.</text>
</comment>
<dbReference type="InterPro" id="IPR011004">
    <property type="entry name" value="Trimer_LpxA-like_sf"/>
</dbReference>
<keyword evidence="6" id="KW-1185">Reference proteome</keyword>
<dbReference type="PROSITE" id="PS00101">
    <property type="entry name" value="HEXAPEP_TRANSFERASES"/>
    <property type="match status" value="1"/>
</dbReference>
<dbReference type="InterPro" id="IPR051159">
    <property type="entry name" value="Hexapeptide_acetyltransf"/>
</dbReference>
<dbReference type="PANTHER" id="PTHR23416:SF23">
    <property type="entry name" value="ACETYLTRANSFERASE C18B11.09C-RELATED"/>
    <property type="match status" value="1"/>
</dbReference>